<accession>A0A0P0YRW0</accession>
<feature type="domain" description="Rhamnogalacturonase A/B/Epimerase-like pectate lyase" evidence="1">
    <location>
        <begin position="31"/>
        <end position="228"/>
    </location>
</feature>
<dbReference type="AlphaFoldDB" id="A0A0P0YRW0"/>
<dbReference type="SUPFAM" id="SSF51126">
    <property type="entry name" value="Pectin lyase-like"/>
    <property type="match status" value="1"/>
</dbReference>
<dbReference type="EMBL" id="AB924581">
    <property type="protein sequence ID" value="BAT23826.1"/>
    <property type="molecule type" value="Genomic_DNA"/>
</dbReference>
<dbReference type="Pfam" id="PF12708">
    <property type="entry name" value="Pect-lyase_RHGA_epim"/>
    <property type="match status" value="1"/>
</dbReference>
<organism evidence="2">
    <name type="scientific">Klebsiella sp. 7730</name>
    <dbReference type="NCBI Taxonomy" id="1497819"/>
    <lineage>
        <taxon>Bacteria</taxon>
        <taxon>Pseudomonadati</taxon>
        <taxon>Pseudomonadota</taxon>
        <taxon>Gammaproteobacteria</taxon>
        <taxon>Enterobacterales</taxon>
        <taxon>Enterobacteriaceae</taxon>
        <taxon>Klebsiella/Raoultella group</taxon>
        <taxon>Klebsiella</taxon>
    </lineage>
</organism>
<dbReference type="InterPro" id="IPR024535">
    <property type="entry name" value="RHGA/B-epi-like_pectate_lyase"/>
</dbReference>
<dbReference type="InterPro" id="IPR012334">
    <property type="entry name" value="Pectin_lyas_fold"/>
</dbReference>
<evidence type="ECO:0000313" key="2">
    <source>
        <dbReference type="EMBL" id="BAT23826.1"/>
    </source>
</evidence>
<sequence>MNRRLFLKGLTVSPLYFSAYTYSMTPTDNEISIKSFGAKGNGFSDDSLAFINALMSTYTDIYIPSGIYILERPIELSFNKNLHVKCEDNVIIKLADNVRKTLFIFQGDNEHDFSWEGGDIDGNWEGQSVENKNIHGRFNDISHGLVLNNWRNCSITNIYLHDFMGHHVNHAGNLNFYARKIKIRSHISNNFPDGGARGDGITGASRNNFFEDIYGFSTDDLIGLFAGIKWLPNATNSKDTIINSVYINNVHADSISKNGSPYYTWHAVTIGVSSGFEINDIQINNVSGVCKDRGVGIITYVANHDYDYFGRIKKLSLNNISCNVIGFSGDNYLNSPVVLGEPNKNYKKNYNIEQTIKIDYASISGVFCEKSSTINTCIAIGNVSSRLIYMTKIMVKSKVEKNIIPFLTIAGPTYLDDIVFDDMTGNVKNIIHIDIPNIHPVKLINKSNSLNDKSQKIELSINKTLKKNIVYSNNDFTLLK</sequence>
<evidence type="ECO:0000259" key="1">
    <source>
        <dbReference type="Pfam" id="PF12708"/>
    </source>
</evidence>
<proteinExistence type="predicted"/>
<protein>
    <submittedName>
        <fullName evidence="2">Gluconolaconase</fullName>
    </submittedName>
</protein>
<reference evidence="2" key="1">
    <citation type="submission" date="2014-04" db="EMBL/GenBank/DDBJ databases">
        <authorList>
            <person name="Harrison E."/>
        </authorList>
    </citation>
    <scope>NUCLEOTIDE SEQUENCE</scope>
    <source>
        <strain evidence="2">7730</strain>
    </source>
</reference>
<dbReference type="Gene3D" id="2.160.20.10">
    <property type="entry name" value="Single-stranded right-handed beta-helix, Pectin lyase-like"/>
    <property type="match status" value="1"/>
</dbReference>
<reference evidence="2" key="2">
    <citation type="journal article" date="2015" name="Sci. Rep.">
        <title>Genetic analysis of capsular polysaccharide synthesis gene clusters in 79 capsular types of Klebsiella spp.</title>
        <authorList>
            <person name="Pan Y.J."/>
            <person name="Lin T.L."/>
            <person name="Chen C.T."/>
            <person name="Chen Y.Y."/>
            <person name="Hsieh P.F."/>
            <person name="Hsu C.R."/>
            <person name="Wu M.C."/>
            <person name="Wang J.T."/>
        </authorList>
    </citation>
    <scope>NUCLEOTIDE SEQUENCE</scope>
    <source>
        <strain evidence="2">7730</strain>
    </source>
</reference>
<name>A0A0P0YRW0_9ENTR</name>
<dbReference type="InterPro" id="IPR011050">
    <property type="entry name" value="Pectin_lyase_fold/virulence"/>
</dbReference>